<dbReference type="InterPro" id="IPR051788">
    <property type="entry name" value="MFS_Transporter"/>
</dbReference>
<reference evidence="8 9" key="1">
    <citation type="submission" date="2017-02" db="EMBL/GenBank/DDBJ databases">
        <authorList>
            <person name="Peterson S.W."/>
        </authorList>
    </citation>
    <scope>NUCLEOTIDE SEQUENCE [LARGE SCALE GENOMIC DNA]</scope>
    <source>
        <strain evidence="8 9">USBA 369</strain>
    </source>
</reference>
<keyword evidence="9" id="KW-1185">Reference proteome</keyword>
<accession>A0A1T4L5T4</accession>
<dbReference type="PANTHER" id="PTHR23514:SF3">
    <property type="entry name" value="BYPASS OF STOP CODON PROTEIN 6"/>
    <property type="match status" value="1"/>
</dbReference>
<dbReference type="Proteomes" id="UP000190135">
    <property type="component" value="Unassembled WGS sequence"/>
</dbReference>
<dbReference type="RefSeq" id="WP_078706393.1">
    <property type="nucleotide sequence ID" value="NZ_FUXL01000001.1"/>
</dbReference>
<feature type="transmembrane region" description="Helical" evidence="7">
    <location>
        <begin position="138"/>
        <end position="156"/>
    </location>
</feature>
<feature type="transmembrane region" description="Helical" evidence="7">
    <location>
        <begin position="162"/>
        <end position="179"/>
    </location>
</feature>
<dbReference type="Pfam" id="PF07690">
    <property type="entry name" value="MFS_1"/>
    <property type="match status" value="1"/>
</dbReference>
<feature type="transmembrane region" description="Helical" evidence="7">
    <location>
        <begin position="326"/>
        <end position="345"/>
    </location>
</feature>
<feature type="transmembrane region" description="Helical" evidence="7">
    <location>
        <begin position="96"/>
        <end position="118"/>
    </location>
</feature>
<dbReference type="GO" id="GO:0012505">
    <property type="term" value="C:endomembrane system"/>
    <property type="evidence" value="ECO:0007669"/>
    <property type="project" value="UniProtKB-SubCell"/>
</dbReference>
<comment type="subcellular location">
    <subcellularLocation>
        <location evidence="1">Endomembrane system</location>
        <topology evidence="1">Multi-pass membrane protein</topology>
    </subcellularLocation>
</comment>
<dbReference type="GO" id="GO:0016020">
    <property type="term" value="C:membrane"/>
    <property type="evidence" value="ECO:0007669"/>
    <property type="project" value="TreeGrafter"/>
</dbReference>
<dbReference type="InterPro" id="IPR036259">
    <property type="entry name" value="MFS_trans_sf"/>
</dbReference>
<dbReference type="PANTHER" id="PTHR23514">
    <property type="entry name" value="BYPASS OF STOP CODON PROTEIN 6"/>
    <property type="match status" value="1"/>
</dbReference>
<dbReference type="OrthoDB" id="4350200at2"/>
<evidence type="ECO:0000256" key="1">
    <source>
        <dbReference type="ARBA" id="ARBA00004127"/>
    </source>
</evidence>
<feature type="transmembrane region" description="Helical" evidence="7">
    <location>
        <begin position="72"/>
        <end position="90"/>
    </location>
</feature>
<evidence type="ECO:0000256" key="2">
    <source>
        <dbReference type="ARBA" id="ARBA00008335"/>
    </source>
</evidence>
<sequence>MQRDSVTWSGYLSLALFTFFLNIQGNILPFLRDEFGLSYRLVTLHPAAIALGLILSGLVSERPITILGRKRAMIIGLSGLIVGALCVILAPSPVISIGGCLLMGFLGGLILAIVPAMLVQWHRGAAPSALGEANGISYMASLVAALSTGLAVALHFSWRTGLGVGVVLAILLILAMRPVKLPLPLSQTPGASGRLPLTYWLYWLALTGFIGIEQATLVWAPEFLETGSGLPRASAAIAAGAFSAGMLVGRMSATPLMKRMSPMMALYGSLMLALPAFFIYWSAPWPPLAVAALFALGLGTALLYPLTLAQAIALSGPLGDVASARASLASGFSILVFPSGVGALADWLGLWPALLSLPILGVFALFFLIAGRIELRRAAA</sequence>
<dbReference type="SUPFAM" id="SSF103473">
    <property type="entry name" value="MFS general substrate transporter"/>
    <property type="match status" value="1"/>
</dbReference>
<feature type="transmembrane region" description="Helical" evidence="7">
    <location>
        <begin position="289"/>
        <end position="314"/>
    </location>
</feature>
<comment type="similarity">
    <text evidence="2">Belongs to the major facilitator superfamily.</text>
</comment>
<name>A0A1T4L5T4_9HYPH</name>
<keyword evidence="6 7" id="KW-0472">Membrane</keyword>
<keyword evidence="3" id="KW-0813">Transport</keyword>
<evidence type="ECO:0000256" key="4">
    <source>
        <dbReference type="ARBA" id="ARBA00022692"/>
    </source>
</evidence>
<evidence type="ECO:0000256" key="7">
    <source>
        <dbReference type="SAM" id="Phobius"/>
    </source>
</evidence>
<dbReference type="InterPro" id="IPR011701">
    <property type="entry name" value="MFS"/>
</dbReference>
<dbReference type="Gene3D" id="1.20.1250.20">
    <property type="entry name" value="MFS general substrate transporter like domains"/>
    <property type="match status" value="2"/>
</dbReference>
<keyword evidence="4 7" id="KW-0812">Transmembrane</keyword>
<keyword evidence="5 7" id="KW-1133">Transmembrane helix</keyword>
<feature type="transmembrane region" description="Helical" evidence="7">
    <location>
        <begin position="351"/>
        <end position="370"/>
    </location>
</feature>
<evidence type="ECO:0000313" key="9">
    <source>
        <dbReference type="Proteomes" id="UP000190135"/>
    </source>
</evidence>
<feature type="transmembrane region" description="Helical" evidence="7">
    <location>
        <begin position="200"/>
        <end position="221"/>
    </location>
</feature>
<evidence type="ECO:0000256" key="5">
    <source>
        <dbReference type="ARBA" id="ARBA00022989"/>
    </source>
</evidence>
<feature type="transmembrane region" description="Helical" evidence="7">
    <location>
        <begin position="12"/>
        <end position="31"/>
    </location>
</feature>
<evidence type="ECO:0000256" key="6">
    <source>
        <dbReference type="ARBA" id="ARBA00023136"/>
    </source>
</evidence>
<feature type="transmembrane region" description="Helical" evidence="7">
    <location>
        <begin position="37"/>
        <end position="60"/>
    </location>
</feature>
<dbReference type="EMBL" id="FUXL01000001">
    <property type="protein sequence ID" value="SJZ49901.1"/>
    <property type="molecule type" value="Genomic_DNA"/>
</dbReference>
<feature type="transmembrane region" description="Helical" evidence="7">
    <location>
        <begin position="265"/>
        <end position="283"/>
    </location>
</feature>
<gene>
    <name evidence="8" type="ORF">SAMN05428963_10159</name>
</gene>
<feature type="transmembrane region" description="Helical" evidence="7">
    <location>
        <begin position="233"/>
        <end position="253"/>
    </location>
</feature>
<organism evidence="8 9">
    <name type="scientific">Consotaella salsifontis</name>
    <dbReference type="NCBI Taxonomy" id="1365950"/>
    <lineage>
        <taxon>Bacteria</taxon>
        <taxon>Pseudomonadati</taxon>
        <taxon>Pseudomonadota</taxon>
        <taxon>Alphaproteobacteria</taxon>
        <taxon>Hyphomicrobiales</taxon>
        <taxon>Aurantimonadaceae</taxon>
        <taxon>Consotaella</taxon>
    </lineage>
</organism>
<dbReference type="AlphaFoldDB" id="A0A1T4L5T4"/>
<dbReference type="STRING" id="1365950.SAMN05428963_10159"/>
<protein>
    <submittedName>
        <fullName evidence="8">Fucose permease</fullName>
    </submittedName>
</protein>
<dbReference type="GO" id="GO:0022857">
    <property type="term" value="F:transmembrane transporter activity"/>
    <property type="evidence" value="ECO:0007669"/>
    <property type="project" value="InterPro"/>
</dbReference>
<proteinExistence type="inferred from homology"/>
<evidence type="ECO:0000256" key="3">
    <source>
        <dbReference type="ARBA" id="ARBA00022448"/>
    </source>
</evidence>
<evidence type="ECO:0000313" key="8">
    <source>
        <dbReference type="EMBL" id="SJZ49901.1"/>
    </source>
</evidence>